<proteinExistence type="predicted"/>
<dbReference type="KEGG" id="dhd:Dhaf_2151"/>
<dbReference type="EMBL" id="CP001336">
    <property type="protein sequence ID" value="ACL20185.1"/>
    <property type="molecule type" value="Genomic_DNA"/>
</dbReference>
<name>B8FS47_DESHD</name>
<organism evidence="2 3">
    <name type="scientific">Desulfitobacterium hafniense (strain DSM 10664 / DCB-2)</name>
    <dbReference type="NCBI Taxonomy" id="272564"/>
    <lineage>
        <taxon>Bacteria</taxon>
        <taxon>Bacillati</taxon>
        <taxon>Bacillota</taxon>
        <taxon>Clostridia</taxon>
        <taxon>Eubacteriales</taxon>
        <taxon>Desulfitobacteriaceae</taxon>
        <taxon>Desulfitobacterium</taxon>
    </lineage>
</organism>
<feature type="domain" description="SHOCT" evidence="1">
    <location>
        <begin position="127"/>
        <end position="154"/>
    </location>
</feature>
<dbReference type="HOGENOM" id="CLU_1683730_0_0_9"/>
<reference evidence="2 3" key="1">
    <citation type="journal article" date="2012" name="BMC Microbiol.">
        <title>Genome sequence of Desulfitobacterium hafniense DCB-2, a Gram-positive anaerobe capable of dehalogenation and metal reduction.</title>
        <authorList>
            <person name="Kim S.H."/>
            <person name="Harzman C."/>
            <person name="Davis J.K."/>
            <person name="Hutcheson R."/>
            <person name="Broderick J.B."/>
            <person name="Marsh T.L."/>
            <person name="Tiedje J.M."/>
        </authorList>
    </citation>
    <scope>NUCLEOTIDE SEQUENCE [LARGE SCALE GENOMIC DNA]</scope>
    <source>
        <strain evidence="3">DSM 10664 / DCB-2</strain>
    </source>
</reference>
<protein>
    <recommendedName>
        <fullName evidence="1">SHOCT domain-containing protein</fullName>
    </recommendedName>
</protein>
<dbReference type="AlphaFoldDB" id="B8FS47"/>
<dbReference type="Pfam" id="PF09851">
    <property type="entry name" value="SHOCT"/>
    <property type="match status" value="1"/>
</dbReference>
<dbReference type="Proteomes" id="UP000007726">
    <property type="component" value="Chromosome"/>
</dbReference>
<evidence type="ECO:0000259" key="1">
    <source>
        <dbReference type="Pfam" id="PF09851"/>
    </source>
</evidence>
<sequence>MPFMSVEKSVHVKATPQNCILAFKEAISTLDKYSIRCENTSTNTIEVDKKLSFTRGGNGENVSFSAKPVGSGCDILITVSSKGLPYLLWQRNCEKVAQDTLSAFSEKIQSYLTNEQDEKSVFLSAADEIKKYKELLDIGAISPDEYEAKKKQLLAL</sequence>
<gene>
    <name evidence="2" type="ordered locus">Dhaf_2151</name>
</gene>
<dbReference type="InterPro" id="IPR018649">
    <property type="entry name" value="SHOCT"/>
</dbReference>
<evidence type="ECO:0000313" key="3">
    <source>
        <dbReference type="Proteomes" id="UP000007726"/>
    </source>
</evidence>
<dbReference type="RefSeq" id="WP_015943881.1">
    <property type="nucleotide sequence ID" value="NC_011830.1"/>
</dbReference>
<evidence type="ECO:0000313" key="2">
    <source>
        <dbReference type="EMBL" id="ACL20185.1"/>
    </source>
</evidence>
<accession>B8FS47</accession>